<dbReference type="AlphaFoldDB" id="A0A418QPK3"/>
<accession>A0A418QPK3</accession>
<reference evidence="7 8" key="2">
    <citation type="submission" date="2019-01" db="EMBL/GenBank/DDBJ databases">
        <title>Hymenobacter humicola sp. nov., isolated from soils in Antarctica.</title>
        <authorList>
            <person name="Sedlacek I."/>
            <person name="Holochova P."/>
            <person name="Kralova S."/>
            <person name="Pantucek R."/>
            <person name="Stankova E."/>
            <person name="Vrbovska V."/>
            <person name="Kristofova L."/>
            <person name="Svec P."/>
            <person name="Busse H.-J."/>
        </authorList>
    </citation>
    <scope>NUCLEOTIDE SEQUENCE [LARGE SCALE GENOMIC DNA]</scope>
    <source>
        <strain evidence="7 8">CCM 8852</strain>
    </source>
</reference>
<proteinExistence type="predicted"/>
<feature type="transmembrane region" description="Helical" evidence="5">
    <location>
        <begin position="32"/>
        <end position="54"/>
    </location>
</feature>
<comment type="caution">
    <text evidence="7">The sequence shown here is derived from an EMBL/GenBank/DDBJ whole genome shotgun (WGS) entry which is preliminary data.</text>
</comment>
<dbReference type="PANTHER" id="PTHR30386">
    <property type="entry name" value="MEMBRANE FUSION SUBUNIT OF EMRAB-TOLC MULTIDRUG EFFLUX PUMP"/>
    <property type="match status" value="1"/>
</dbReference>
<evidence type="ECO:0000256" key="5">
    <source>
        <dbReference type="SAM" id="Phobius"/>
    </source>
</evidence>
<dbReference type="Proteomes" id="UP000284250">
    <property type="component" value="Unassembled WGS sequence"/>
</dbReference>
<organism evidence="7 8">
    <name type="scientific">Hymenobacter rubripertinctus</name>
    <dbReference type="NCBI Taxonomy" id="2029981"/>
    <lineage>
        <taxon>Bacteria</taxon>
        <taxon>Pseudomonadati</taxon>
        <taxon>Bacteroidota</taxon>
        <taxon>Cytophagia</taxon>
        <taxon>Cytophagales</taxon>
        <taxon>Hymenobacteraceae</taxon>
        <taxon>Hymenobacter</taxon>
    </lineage>
</organism>
<dbReference type="Pfam" id="PF26002">
    <property type="entry name" value="Beta-barrel_AprE"/>
    <property type="match status" value="1"/>
</dbReference>
<keyword evidence="8" id="KW-1185">Reference proteome</keyword>
<keyword evidence="3 5" id="KW-1133">Transmembrane helix</keyword>
<dbReference type="InterPro" id="IPR058982">
    <property type="entry name" value="Beta-barrel_AprE"/>
</dbReference>
<protein>
    <submittedName>
        <fullName evidence="7">HlyD family efflux transporter periplasmic adaptor subunit</fullName>
    </submittedName>
</protein>
<evidence type="ECO:0000313" key="7">
    <source>
        <dbReference type="EMBL" id="RIY07146.1"/>
    </source>
</evidence>
<keyword evidence="4 5" id="KW-0472">Membrane</keyword>
<dbReference type="GO" id="GO:0016020">
    <property type="term" value="C:membrane"/>
    <property type="evidence" value="ECO:0007669"/>
    <property type="project" value="UniProtKB-SubCell"/>
</dbReference>
<evidence type="ECO:0000256" key="1">
    <source>
        <dbReference type="ARBA" id="ARBA00004167"/>
    </source>
</evidence>
<name>A0A418QPK3_9BACT</name>
<dbReference type="RefSeq" id="WP_119657051.1">
    <property type="nucleotide sequence ID" value="NZ_JBHUOI010000040.1"/>
</dbReference>
<reference evidence="7 8" key="1">
    <citation type="submission" date="2018-09" db="EMBL/GenBank/DDBJ databases">
        <authorList>
            <person name="Zeman M."/>
            <person name="Pardy F."/>
        </authorList>
    </citation>
    <scope>NUCLEOTIDE SEQUENCE [LARGE SCALE GENOMIC DNA]</scope>
    <source>
        <strain evidence="7 8">CCM 8852</strain>
    </source>
</reference>
<evidence type="ECO:0000259" key="6">
    <source>
        <dbReference type="Pfam" id="PF26002"/>
    </source>
</evidence>
<gene>
    <name evidence="7" type="ORF">D0T11_17225</name>
</gene>
<evidence type="ECO:0000256" key="2">
    <source>
        <dbReference type="ARBA" id="ARBA00022692"/>
    </source>
</evidence>
<dbReference type="PRINTS" id="PR01490">
    <property type="entry name" value="RTXTOXIND"/>
</dbReference>
<dbReference type="PANTHER" id="PTHR30386:SF26">
    <property type="entry name" value="TRANSPORT PROTEIN COMB"/>
    <property type="match status" value="1"/>
</dbReference>
<evidence type="ECO:0000256" key="3">
    <source>
        <dbReference type="ARBA" id="ARBA00022989"/>
    </source>
</evidence>
<dbReference type="InterPro" id="IPR050739">
    <property type="entry name" value="MFP"/>
</dbReference>
<evidence type="ECO:0000313" key="8">
    <source>
        <dbReference type="Proteomes" id="UP000284250"/>
    </source>
</evidence>
<evidence type="ECO:0000256" key="4">
    <source>
        <dbReference type="ARBA" id="ARBA00023136"/>
    </source>
</evidence>
<feature type="domain" description="AprE-like beta-barrel" evidence="6">
    <location>
        <begin position="334"/>
        <end position="416"/>
    </location>
</feature>
<keyword evidence="2 5" id="KW-0812">Transmembrane</keyword>
<comment type="subcellular location">
    <subcellularLocation>
        <location evidence="1">Membrane</location>
        <topology evidence="1">Single-pass membrane protein</topology>
    </subcellularLocation>
</comment>
<dbReference type="OrthoDB" id="7057889at2"/>
<sequence>MPGTRYSTPEYDEENHHSDEVYDIISSVPSWLVQWGTTLLVLILLGAVILSWYIQYPDTITVPLQLTARNAPKPVNSKITGKLVQLMVREADSVRIGQALAYLESTANHEQVLAFAHYLDLLYTQVNRSQLSEETKDRSETFTQLGELQPDFQAFKQSLTQYLDYQQNGYYTAKRAMLQADLVNLVKIADNLQEQRDLVAQDLAISVRDFKAQQDLANQKVISAADFRREESRLLSKEMLLKQTESIIFQNFTSQAAKRKEFLELDKLTNEQRGIMVQAVNTLRSSVDAWKARYILAAPLDGQVYFSTLVENNQTLTANQEVFYISPSSSAYFAEALIPQQNLGKVLVGQKVIIKFAGYPYQEYGTVAGTLTFVSRIPNRRNTFLAKVSFPHGLRTAYGTDITYRQGMMATGEIITRDSRLLEKLFYNLRQAIDR</sequence>
<dbReference type="EMBL" id="QYCN01000032">
    <property type="protein sequence ID" value="RIY07146.1"/>
    <property type="molecule type" value="Genomic_DNA"/>
</dbReference>
<dbReference type="Gene3D" id="2.40.30.170">
    <property type="match status" value="1"/>
</dbReference>